<proteinExistence type="predicted"/>
<gene>
    <name evidence="4" type="ORF">SAMN02745131_04004</name>
</gene>
<dbReference type="EMBL" id="FQUU01000026">
    <property type="protein sequence ID" value="SHF97298.1"/>
    <property type="molecule type" value="Genomic_DNA"/>
</dbReference>
<keyword evidence="2" id="KW-0812">Transmembrane</keyword>
<dbReference type="AlphaFoldDB" id="A0A1M5G0P4"/>
<keyword evidence="2" id="KW-0472">Membrane</keyword>
<evidence type="ECO:0000256" key="2">
    <source>
        <dbReference type="SAM" id="Phobius"/>
    </source>
</evidence>
<feature type="domain" description="Glycine zipper" evidence="3">
    <location>
        <begin position="36"/>
        <end position="75"/>
    </location>
</feature>
<dbReference type="RefSeq" id="WP_072837118.1">
    <property type="nucleotide sequence ID" value="NZ_FQUU01000026.1"/>
</dbReference>
<evidence type="ECO:0000256" key="1">
    <source>
        <dbReference type="SAM" id="MobiDB-lite"/>
    </source>
</evidence>
<evidence type="ECO:0000313" key="4">
    <source>
        <dbReference type="EMBL" id="SHF97298.1"/>
    </source>
</evidence>
<keyword evidence="2" id="KW-1133">Transmembrane helix</keyword>
<protein>
    <submittedName>
        <fullName evidence="4">Glycine zipper</fullName>
    </submittedName>
</protein>
<feature type="compositionally biased region" description="Basic residues" evidence="1">
    <location>
        <begin position="1"/>
        <end position="13"/>
    </location>
</feature>
<reference evidence="4 5" key="1">
    <citation type="submission" date="2016-11" db="EMBL/GenBank/DDBJ databases">
        <authorList>
            <person name="Jaros S."/>
            <person name="Januszkiewicz K."/>
            <person name="Wedrychowicz H."/>
        </authorList>
    </citation>
    <scope>NUCLEOTIDE SEQUENCE [LARGE SCALE GENOMIC DNA]</scope>
    <source>
        <strain evidence="4 5">DSM 18119</strain>
    </source>
</reference>
<sequence>MPQSRKRHGHHEYRKPSDIPSRQRTKGRITWAILFAVFGLLVAFFAAGDNYTVLIVGAILGAAIGYVIGKNMEKEAAQ</sequence>
<evidence type="ECO:0000259" key="3">
    <source>
        <dbReference type="Pfam" id="PF13488"/>
    </source>
</evidence>
<dbReference type="Proteomes" id="UP000184048">
    <property type="component" value="Unassembled WGS sequence"/>
</dbReference>
<feature type="transmembrane region" description="Helical" evidence="2">
    <location>
        <begin position="29"/>
        <end position="47"/>
    </location>
</feature>
<dbReference type="Pfam" id="PF13488">
    <property type="entry name" value="Gly-zipper_Omp"/>
    <property type="match status" value="1"/>
</dbReference>
<keyword evidence="5" id="KW-1185">Reference proteome</keyword>
<organism evidence="4 5">
    <name type="scientific">Flavisolibacter ginsengisoli DSM 18119</name>
    <dbReference type="NCBI Taxonomy" id="1121884"/>
    <lineage>
        <taxon>Bacteria</taxon>
        <taxon>Pseudomonadati</taxon>
        <taxon>Bacteroidota</taxon>
        <taxon>Chitinophagia</taxon>
        <taxon>Chitinophagales</taxon>
        <taxon>Chitinophagaceae</taxon>
        <taxon>Flavisolibacter</taxon>
    </lineage>
</organism>
<accession>A0A1M5G0P4</accession>
<dbReference type="OrthoDB" id="679297at2"/>
<feature type="transmembrane region" description="Helical" evidence="2">
    <location>
        <begin position="53"/>
        <end position="69"/>
    </location>
</feature>
<name>A0A1M5G0P4_9BACT</name>
<evidence type="ECO:0000313" key="5">
    <source>
        <dbReference type="Proteomes" id="UP000184048"/>
    </source>
</evidence>
<dbReference type="InterPro" id="IPR039567">
    <property type="entry name" value="Gly-zipper"/>
</dbReference>
<feature type="region of interest" description="Disordered" evidence="1">
    <location>
        <begin position="1"/>
        <end position="23"/>
    </location>
</feature>